<proteinExistence type="predicted"/>
<dbReference type="AlphaFoldDB" id="A0AAV7THD9"/>
<dbReference type="Proteomes" id="UP001066276">
    <property type="component" value="Chromosome 3_2"/>
</dbReference>
<reference evidence="2" key="1">
    <citation type="journal article" date="2022" name="bioRxiv">
        <title>Sequencing and chromosome-scale assembly of the giantPleurodeles waltlgenome.</title>
        <authorList>
            <person name="Brown T."/>
            <person name="Elewa A."/>
            <person name="Iarovenko S."/>
            <person name="Subramanian E."/>
            <person name="Araus A.J."/>
            <person name="Petzold A."/>
            <person name="Susuki M."/>
            <person name="Suzuki K.-i.T."/>
            <person name="Hayashi T."/>
            <person name="Toyoda A."/>
            <person name="Oliveira C."/>
            <person name="Osipova E."/>
            <person name="Leigh N.D."/>
            <person name="Simon A."/>
            <person name="Yun M.H."/>
        </authorList>
    </citation>
    <scope>NUCLEOTIDE SEQUENCE</scope>
    <source>
        <strain evidence="2">20211129_DDA</strain>
        <tissue evidence="2">Liver</tissue>
    </source>
</reference>
<gene>
    <name evidence="2" type="ORF">NDU88_001101</name>
</gene>
<protein>
    <recommendedName>
        <fullName evidence="1">Reverse transcriptase domain-containing protein</fullName>
    </recommendedName>
</protein>
<evidence type="ECO:0000313" key="3">
    <source>
        <dbReference type="Proteomes" id="UP001066276"/>
    </source>
</evidence>
<dbReference type="Pfam" id="PF00078">
    <property type="entry name" value="RVT_1"/>
    <property type="match status" value="1"/>
</dbReference>
<dbReference type="PANTHER" id="PTHR33332">
    <property type="entry name" value="REVERSE TRANSCRIPTASE DOMAIN-CONTAINING PROTEIN"/>
    <property type="match status" value="1"/>
</dbReference>
<sequence length="143" mass="16047">MTPSSVIAPQIQKIINISFETATFPESWKHADINVLLTKPKEDLKDLKNFRTMSLFPFLAKVIEKIVNKQLTRFLKENNTLDSSQSRFRSNQSTETTLIASTDDIRTILDNGEAAVLNLLDLSAAFDTVCHNSLCTCLSDARI</sequence>
<feature type="domain" description="Reverse transcriptase" evidence="1">
    <location>
        <begin position="40"/>
        <end position="139"/>
    </location>
</feature>
<accession>A0AAV7THD9</accession>
<dbReference type="EMBL" id="JANPWB010000006">
    <property type="protein sequence ID" value="KAJ1175816.1"/>
    <property type="molecule type" value="Genomic_DNA"/>
</dbReference>
<dbReference type="InterPro" id="IPR000477">
    <property type="entry name" value="RT_dom"/>
</dbReference>
<evidence type="ECO:0000259" key="1">
    <source>
        <dbReference type="Pfam" id="PF00078"/>
    </source>
</evidence>
<organism evidence="2 3">
    <name type="scientific">Pleurodeles waltl</name>
    <name type="common">Iberian ribbed newt</name>
    <dbReference type="NCBI Taxonomy" id="8319"/>
    <lineage>
        <taxon>Eukaryota</taxon>
        <taxon>Metazoa</taxon>
        <taxon>Chordata</taxon>
        <taxon>Craniata</taxon>
        <taxon>Vertebrata</taxon>
        <taxon>Euteleostomi</taxon>
        <taxon>Amphibia</taxon>
        <taxon>Batrachia</taxon>
        <taxon>Caudata</taxon>
        <taxon>Salamandroidea</taxon>
        <taxon>Salamandridae</taxon>
        <taxon>Pleurodelinae</taxon>
        <taxon>Pleurodeles</taxon>
    </lineage>
</organism>
<comment type="caution">
    <text evidence="2">The sequence shown here is derived from an EMBL/GenBank/DDBJ whole genome shotgun (WGS) entry which is preliminary data.</text>
</comment>
<keyword evidence="3" id="KW-1185">Reference proteome</keyword>
<name>A0AAV7THD9_PLEWA</name>
<evidence type="ECO:0000313" key="2">
    <source>
        <dbReference type="EMBL" id="KAJ1175816.1"/>
    </source>
</evidence>